<evidence type="ECO:0000313" key="18">
    <source>
        <dbReference type="EMBL" id="KAK4221054.1"/>
    </source>
</evidence>
<keyword evidence="6" id="KW-0136">Cellulose degradation</keyword>
<comment type="caution">
    <text evidence="18">The sequence shown here is derived from an EMBL/GenBank/DDBJ whole genome shotgun (WGS) entry which is preliminary data.</text>
</comment>
<keyword evidence="10" id="KW-1015">Disulfide bond</keyword>
<protein>
    <recommendedName>
        <fullName evidence="15">lytic cellulose monooxygenase (C4-dehydrogenating)</fullName>
        <ecNumber evidence="15">1.14.99.56</ecNumber>
    </recommendedName>
</protein>
<dbReference type="EC" id="1.14.99.56" evidence="15"/>
<comment type="catalytic activity">
    <reaction evidence="14">
        <text>[(1-&gt;4)-beta-D-glucosyl]n+m + reduced acceptor + O2 = 4-dehydro-beta-D-glucosyl-[(1-&gt;4)-beta-D-glucosyl]n-1 + [(1-&gt;4)-beta-D-glucosyl]m + acceptor + H2O.</text>
        <dbReference type="EC" id="1.14.99.56"/>
    </reaction>
</comment>
<keyword evidence="8" id="KW-0186">Copper</keyword>
<proteinExistence type="inferred from homology"/>
<evidence type="ECO:0000256" key="3">
    <source>
        <dbReference type="ARBA" id="ARBA00022525"/>
    </source>
</evidence>
<accession>A0AAN6YL18</accession>
<keyword evidence="9" id="KW-0503">Monooxygenase</keyword>
<dbReference type="GO" id="GO:0030245">
    <property type="term" value="P:cellulose catabolic process"/>
    <property type="evidence" value="ECO:0007669"/>
    <property type="project" value="UniProtKB-KW"/>
</dbReference>
<evidence type="ECO:0000256" key="7">
    <source>
        <dbReference type="ARBA" id="ARBA00023002"/>
    </source>
</evidence>
<evidence type="ECO:0000256" key="12">
    <source>
        <dbReference type="ARBA" id="ARBA00023326"/>
    </source>
</evidence>
<name>A0AAN6YL18_9PEZI</name>
<evidence type="ECO:0000256" key="16">
    <source>
        <dbReference type="SAM" id="SignalP"/>
    </source>
</evidence>
<sequence length="225" mass="24458">MLSSLTTFAMMALTASAHYTFPKVNGGGDWSVVRRADNFQSNGFVENIQGPQIRCFQKSHSGASQTLNVTAGSTVTYYSNQGVFHPGPMQFYLARVPDGQSVQNWQGEGAVWFKIYHEQPGFGQQLTWSSNGKSSFPVKIPSCIRSGYYLLRAEHIALHSAGQTGGAQFYVSCAQLGITGGGNSEPPQKVSFPGAYDPNHPGIRININWPIPTSYQNPGPSVFQC</sequence>
<keyword evidence="5 16" id="KW-0732">Signal</keyword>
<dbReference type="GO" id="GO:0005576">
    <property type="term" value="C:extracellular region"/>
    <property type="evidence" value="ECO:0007669"/>
    <property type="project" value="UniProtKB-SubCell"/>
</dbReference>
<dbReference type="PANTHER" id="PTHR33353">
    <property type="entry name" value="PUTATIVE (AFU_ORTHOLOGUE AFUA_1G12560)-RELATED"/>
    <property type="match status" value="1"/>
</dbReference>
<dbReference type="CDD" id="cd21175">
    <property type="entry name" value="LPMO_AA9"/>
    <property type="match status" value="1"/>
</dbReference>
<keyword evidence="3" id="KW-0964">Secreted</keyword>
<evidence type="ECO:0000259" key="17">
    <source>
        <dbReference type="Pfam" id="PF03443"/>
    </source>
</evidence>
<dbReference type="InterPro" id="IPR049892">
    <property type="entry name" value="AA9"/>
</dbReference>
<reference evidence="18" key="2">
    <citation type="submission" date="2023-05" db="EMBL/GenBank/DDBJ databases">
        <authorList>
            <consortium name="Lawrence Berkeley National Laboratory"/>
            <person name="Steindorff A."/>
            <person name="Hensen N."/>
            <person name="Bonometti L."/>
            <person name="Westerberg I."/>
            <person name="Brannstrom I.O."/>
            <person name="Guillou S."/>
            <person name="Cros-Aarteil S."/>
            <person name="Calhoun S."/>
            <person name="Haridas S."/>
            <person name="Kuo A."/>
            <person name="Mondo S."/>
            <person name="Pangilinan J."/>
            <person name="Riley R."/>
            <person name="Labutti K."/>
            <person name="Andreopoulos B."/>
            <person name="Lipzen A."/>
            <person name="Chen C."/>
            <person name="Yanf M."/>
            <person name="Daum C."/>
            <person name="Ng V."/>
            <person name="Clum A."/>
            <person name="Ohm R."/>
            <person name="Martin F."/>
            <person name="Silar P."/>
            <person name="Natvig D."/>
            <person name="Lalanne C."/>
            <person name="Gautier V."/>
            <person name="Ament-Velasquez S.L."/>
            <person name="Kruys A."/>
            <person name="Hutchinson M.I."/>
            <person name="Powell A.J."/>
            <person name="Barry K."/>
            <person name="Miller A.N."/>
            <person name="Grigoriev I.V."/>
            <person name="Debuchy R."/>
            <person name="Gladieux P."/>
            <person name="Thoren M.H."/>
            <person name="Johannesson H."/>
        </authorList>
    </citation>
    <scope>NUCLEOTIDE SEQUENCE</scope>
    <source>
        <strain evidence="18">CBS 990.96</strain>
    </source>
</reference>
<dbReference type="GO" id="GO:0004497">
    <property type="term" value="F:monooxygenase activity"/>
    <property type="evidence" value="ECO:0007669"/>
    <property type="project" value="UniProtKB-KW"/>
</dbReference>
<evidence type="ECO:0000256" key="11">
    <source>
        <dbReference type="ARBA" id="ARBA00023277"/>
    </source>
</evidence>
<evidence type="ECO:0000256" key="13">
    <source>
        <dbReference type="ARBA" id="ARBA00044502"/>
    </source>
</evidence>
<dbReference type="Proteomes" id="UP001301958">
    <property type="component" value="Unassembled WGS sequence"/>
</dbReference>
<evidence type="ECO:0000256" key="14">
    <source>
        <dbReference type="ARBA" id="ARBA00045077"/>
    </source>
</evidence>
<evidence type="ECO:0000256" key="9">
    <source>
        <dbReference type="ARBA" id="ARBA00023033"/>
    </source>
</evidence>
<evidence type="ECO:0000256" key="6">
    <source>
        <dbReference type="ARBA" id="ARBA00023001"/>
    </source>
</evidence>
<dbReference type="Pfam" id="PF03443">
    <property type="entry name" value="AA9"/>
    <property type="match status" value="1"/>
</dbReference>
<keyword evidence="18" id="KW-0378">Hydrolase</keyword>
<evidence type="ECO:0000313" key="19">
    <source>
        <dbReference type="Proteomes" id="UP001301958"/>
    </source>
</evidence>
<organism evidence="18 19">
    <name type="scientific">Podospora fimiseda</name>
    <dbReference type="NCBI Taxonomy" id="252190"/>
    <lineage>
        <taxon>Eukaryota</taxon>
        <taxon>Fungi</taxon>
        <taxon>Dikarya</taxon>
        <taxon>Ascomycota</taxon>
        <taxon>Pezizomycotina</taxon>
        <taxon>Sordariomycetes</taxon>
        <taxon>Sordariomycetidae</taxon>
        <taxon>Sordariales</taxon>
        <taxon>Podosporaceae</taxon>
        <taxon>Podospora</taxon>
    </lineage>
</organism>
<gene>
    <name evidence="18" type="ORF">QBC38DRAFT_505217</name>
</gene>
<evidence type="ECO:0000256" key="5">
    <source>
        <dbReference type="ARBA" id="ARBA00022729"/>
    </source>
</evidence>
<evidence type="ECO:0000256" key="10">
    <source>
        <dbReference type="ARBA" id="ARBA00023157"/>
    </source>
</evidence>
<keyword evidence="4" id="KW-0479">Metal-binding</keyword>
<keyword evidence="11" id="KW-0119">Carbohydrate metabolism</keyword>
<comment type="similarity">
    <text evidence="13">Belongs to the polysaccharide monooxygenase AA9 family.</text>
</comment>
<evidence type="ECO:0000256" key="1">
    <source>
        <dbReference type="ARBA" id="ARBA00001973"/>
    </source>
</evidence>
<evidence type="ECO:0000256" key="15">
    <source>
        <dbReference type="ARBA" id="ARBA00047174"/>
    </source>
</evidence>
<keyword evidence="7" id="KW-0560">Oxidoreductase</keyword>
<evidence type="ECO:0000256" key="4">
    <source>
        <dbReference type="ARBA" id="ARBA00022723"/>
    </source>
</evidence>
<reference evidence="18" key="1">
    <citation type="journal article" date="2023" name="Mol. Phylogenet. Evol.">
        <title>Genome-scale phylogeny and comparative genomics of the fungal order Sordariales.</title>
        <authorList>
            <person name="Hensen N."/>
            <person name="Bonometti L."/>
            <person name="Westerberg I."/>
            <person name="Brannstrom I.O."/>
            <person name="Guillou S."/>
            <person name="Cros-Aarteil S."/>
            <person name="Calhoun S."/>
            <person name="Haridas S."/>
            <person name="Kuo A."/>
            <person name="Mondo S."/>
            <person name="Pangilinan J."/>
            <person name="Riley R."/>
            <person name="LaButti K."/>
            <person name="Andreopoulos B."/>
            <person name="Lipzen A."/>
            <person name="Chen C."/>
            <person name="Yan M."/>
            <person name="Daum C."/>
            <person name="Ng V."/>
            <person name="Clum A."/>
            <person name="Steindorff A."/>
            <person name="Ohm R.A."/>
            <person name="Martin F."/>
            <person name="Silar P."/>
            <person name="Natvig D.O."/>
            <person name="Lalanne C."/>
            <person name="Gautier V."/>
            <person name="Ament-Velasquez S.L."/>
            <person name="Kruys A."/>
            <person name="Hutchinson M.I."/>
            <person name="Powell A.J."/>
            <person name="Barry K."/>
            <person name="Miller A.N."/>
            <person name="Grigoriev I.V."/>
            <person name="Debuchy R."/>
            <person name="Gladieux P."/>
            <person name="Hiltunen Thoren M."/>
            <person name="Johannesson H."/>
        </authorList>
    </citation>
    <scope>NUCLEOTIDE SEQUENCE</scope>
    <source>
        <strain evidence="18">CBS 990.96</strain>
    </source>
</reference>
<comment type="cofactor">
    <cofactor evidence="1">
        <name>Cu(2+)</name>
        <dbReference type="ChEBI" id="CHEBI:29036"/>
    </cofactor>
</comment>
<evidence type="ECO:0000256" key="2">
    <source>
        <dbReference type="ARBA" id="ARBA00004613"/>
    </source>
</evidence>
<dbReference type="AlphaFoldDB" id="A0AAN6YL18"/>
<dbReference type="InterPro" id="IPR005103">
    <property type="entry name" value="AA9_LPMO"/>
</dbReference>
<feature type="domain" description="Auxiliary Activity family 9 catalytic" evidence="17">
    <location>
        <begin position="24"/>
        <end position="215"/>
    </location>
</feature>
<dbReference type="GO" id="GO:0046872">
    <property type="term" value="F:metal ion binding"/>
    <property type="evidence" value="ECO:0007669"/>
    <property type="project" value="UniProtKB-KW"/>
</dbReference>
<dbReference type="GO" id="GO:0016787">
    <property type="term" value="F:hydrolase activity"/>
    <property type="evidence" value="ECO:0007669"/>
    <property type="project" value="UniProtKB-KW"/>
</dbReference>
<dbReference type="EMBL" id="MU865592">
    <property type="protein sequence ID" value="KAK4221054.1"/>
    <property type="molecule type" value="Genomic_DNA"/>
</dbReference>
<evidence type="ECO:0000256" key="8">
    <source>
        <dbReference type="ARBA" id="ARBA00023008"/>
    </source>
</evidence>
<feature type="chain" id="PRO_5042972759" description="lytic cellulose monooxygenase (C4-dehydrogenating)" evidence="16">
    <location>
        <begin position="18"/>
        <end position="225"/>
    </location>
</feature>
<dbReference type="Gene3D" id="2.70.50.70">
    <property type="match status" value="1"/>
</dbReference>
<keyword evidence="12" id="KW-0624">Polysaccharide degradation</keyword>
<comment type="subcellular location">
    <subcellularLocation>
        <location evidence="2">Secreted</location>
    </subcellularLocation>
</comment>
<keyword evidence="19" id="KW-1185">Reference proteome</keyword>
<feature type="signal peptide" evidence="16">
    <location>
        <begin position="1"/>
        <end position="17"/>
    </location>
</feature>
<dbReference type="PANTHER" id="PTHR33353:SF3">
    <property type="entry name" value="ENDOGLUCANASE II"/>
    <property type="match status" value="1"/>
</dbReference>